<evidence type="ECO:0000313" key="4">
    <source>
        <dbReference type="Proteomes" id="UP001620295"/>
    </source>
</evidence>
<dbReference type="InterPro" id="IPR013968">
    <property type="entry name" value="PKS_KR"/>
</dbReference>
<sequence length="339" mass="35672">GRGARRVELPTYAFQRERFWPEVSITLDGWNTSAAADSVDARFWEAVEREDLEALAQALHIDGEAPLSAVLPALSAYHRSNRDQSTIDGWRYRVAWKPVSDLAGGPLSGTWLVVMPASRAEDELVSGVVAGLERHGAGVVPVVVDERDLDAEVLAERLREVAGQSPELGGVLSLLALDEEPCPGHPALPSGYALSLALVRAMVEAKIPARLWSATRGAVSVDGSERLTNPVQAMVSALGRVAALELPPLWGGVVDLPASLDERGAARLAGVLSAEGGEDQVAVRGSGVFVRRLVRSAATAGDGTAWRARGTVLVTGGTGGLGGQVARWLARSGAEHLVL</sequence>
<dbReference type="InterPro" id="IPR041618">
    <property type="entry name" value="PKS_DE"/>
</dbReference>
<dbReference type="Pfam" id="PF18369">
    <property type="entry name" value="PKS_DE"/>
    <property type="match status" value="1"/>
</dbReference>
<gene>
    <name evidence="3" type="ORF">ACI2L5_58020</name>
</gene>
<dbReference type="SUPFAM" id="SSF51735">
    <property type="entry name" value="NAD(P)-binding Rossmann-fold domains"/>
    <property type="match status" value="2"/>
</dbReference>
<organism evidence="3 4">
    <name type="scientific">Streptomyces milbemycinicus</name>
    <dbReference type="NCBI Taxonomy" id="476552"/>
    <lineage>
        <taxon>Bacteria</taxon>
        <taxon>Bacillati</taxon>
        <taxon>Actinomycetota</taxon>
        <taxon>Actinomycetes</taxon>
        <taxon>Kitasatosporales</taxon>
        <taxon>Streptomycetaceae</taxon>
        <taxon>Streptomyces</taxon>
    </lineage>
</organism>
<accession>A0ABW8M8H2</accession>
<dbReference type="Gene3D" id="3.40.50.720">
    <property type="entry name" value="NAD(P)-binding Rossmann-like Domain"/>
    <property type="match status" value="1"/>
</dbReference>
<dbReference type="CDD" id="cd08952">
    <property type="entry name" value="KR_1_SDR_x"/>
    <property type="match status" value="1"/>
</dbReference>
<evidence type="ECO:0000259" key="2">
    <source>
        <dbReference type="Pfam" id="PF18369"/>
    </source>
</evidence>
<comment type="caution">
    <text evidence="3">The sequence shown here is derived from an EMBL/GenBank/DDBJ whole genome shotgun (WGS) entry which is preliminary data.</text>
</comment>
<keyword evidence="4" id="KW-1185">Reference proteome</keyword>
<dbReference type="Gene3D" id="6.10.140.1830">
    <property type="match status" value="1"/>
</dbReference>
<feature type="domain" description="Polyketide synthase dimerisation element" evidence="2">
    <location>
        <begin position="40"/>
        <end position="83"/>
    </location>
</feature>
<dbReference type="Proteomes" id="UP001620295">
    <property type="component" value="Unassembled WGS sequence"/>
</dbReference>
<name>A0ABW8M8H2_9ACTN</name>
<proteinExistence type="predicted"/>
<protein>
    <submittedName>
        <fullName evidence="3">KR domain-containing protein</fullName>
    </submittedName>
</protein>
<dbReference type="InterPro" id="IPR036291">
    <property type="entry name" value="NAD(P)-bd_dom_sf"/>
</dbReference>
<dbReference type="Pfam" id="PF08659">
    <property type="entry name" value="KR"/>
    <property type="match status" value="1"/>
</dbReference>
<dbReference type="Gene3D" id="3.40.50.11460">
    <property type="match status" value="1"/>
</dbReference>
<evidence type="ECO:0000259" key="1">
    <source>
        <dbReference type="Pfam" id="PF08659"/>
    </source>
</evidence>
<evidence type="ECO:0000313" key="3">
    <source>
        <dbReference type="EMBL" id="MFK4274467.1"/>
    </source>
</evidence>
<feature type="domain" description="Ketoreductase (KR)" evidence="1">
    <location>
        <begin position="310"/>
        <end position="339"/>
    </location>
</feature>
<dbReference type="RefSeq" id="WP_404749967.1">
    <property type="nucleotide sequence ID" value="NZ_JBJDQH010000741.1"/>
</dbReference>
<feature type="non-terminal residue" evidence="3">
    <location>
        <position position="1"/>
    </location>
</feature>
<reference evidence="3 4" key="1">
    <citation type="submission" date="2024-11" db="EMBL/GenBank/DDBJ databases">
        <title>The Natural Products Discovery Center: Release of the First 8490 Sequenced Strains for Exploring Actinobacteria Biosynthetic Diversity.</title>
        <authorList>
            <person name="Kalkreuter E."/>
            <person name="Kautsar S.A."/>
            <person name="Yang D."/>
            <person name="Bader C.D."/>
            <person name="Teijaro C.N."/>
            <person name="Fluegel L."/>
            <person name="Davis C.M."/>
            <person name="Simpson J.R."/>
            <person name="Lauterbach L."/>
            <person name="Steele A.D."/>
            <person name="Gui C."/>
            <person name="Meng S."/>
            <person name="Li G."/>
            <person name="Viehrig K."/>
            <person name="Ye F."/>
            <person name="Su P."/>
            <person name="Kiefer A.F."/>
            <person name="Nichols A."/>
            <person name="Cepeda A.J."/>
            <person name="Yan W."/>
            <person name="Fan B."/>
            <person name="Jiang Y."/>
            <person name="Adhikari A."/>
            <person name="Zheng C.-J."/>
            <person name="Schuster L."/>
            <person name="Cowan T.M."/>
            <person name="Smanski M.J."/>
            <person name="Chevrette M.G."/>
            <person name="De Carvalho L.P.S."/>
            <person name="Shen B."/>
        </authorList>
    </citation>
    <scope>NUCLEOTIDE SEQUENCE [LARGE SCALE GENOMIC DNA]</scope>
    <source>
        <strain evidence="3 4">NPDC020863</strain>
    </source>
</reference>
<feature type="non-terminal residue" evidence="3">
    <location>
        <position position="339"/>
    </location>
</feature>
<dbReference type="EMBL" id="JBJDQH010000741">
    <property type="protein sequence ID" value="MFK4274467.1"/>
    <property type="molecule type" value="Genomic_DNA"/>
</dbReference>